<feature type="domain" description="Methyl-accepting transducer" evidence="7">
    <location>
        <begin position="269"/>
        <end position="498"/>
    </location>
</feature>
<dbReference type="PROSITE" id="PS50111">
    <property type="entry name" value="CHEMOTAXIS_TRANSDUC_2"/>
    <property type="match status" value="1"/>
</dbReference>
<evidence type="ECO:0000259" key="8">
    <source>
        <dbReference type="PROSITE" id="PS50885"/>
    </source>
</evidence>
<evidence type="ECO:0000256" key="5">
    <source>
        <dbReference type="SAM" id="MobiDB-lite"/>
    </source>
</evidence>
<dbReference type="CDD" id="cd19411">
    <property type="entry name" value="MCP2201-like_sensor"/>
    <property type="match status" value="1"/>
</dbReference>
<evidence type="ECO:0000313" key="10">
    <source>
        <dbReference type="Proteomes" id="UP000285190"/>
    </source>
</evidence>
<dbReference type="AlphaFoldDB" id="A0A418X0V1"/>
<dbReference type="PROSITE" id="PS50885">
    <property type="entry name" value="HAMP"/>
    <property type="match status" value="1"/>
</dbReference>
<dbReference type="SMART" id="SM00304">
    <property type="entry name" value="HAMP"/>
    <property type="match status" value="1"/>
</dbReference>
<feature type="transmembrane region" description="Helical" evidence="6">
    <location>
        <begin position="12"/>
        <end position="30"/>
    </location>
</feature>
<evidence type="ECO:0000256" key="3">
    <source>
        <dbReference type="ARBA" id="ARBA00029447"/>
    </source>
</evidence>
<feature type="compositionally biased region" description="Low complexity" evidence="5">
    <location>
        <begin position="551"/>
        <end position="561"/>
    </location>
</feature>
<dbReference type="InterPro" id="IPR047347">
    <property type="entry name" value="YvaQ-like_sensor"/>
</dbReference>
<dbReference type="Pfam" id="PF00015">
    <property type="entry name" value="MCPsignal"/>
    <property type="match status" value="1"/>
</dbReference>
<dbReference type="SMART" id="SM00283">
    <property type="entry name" value="MA"/>
    <property type="match status" value="1"/>
</dbReference>
<keyword evidence="6" id="KW-1133">Transmembrane helix</keyword>
<evidence type="ECO:0000256" key="4">
    <source>
        <dbReference type="PROSITE-ProRule" id="PRU00284"/>
    </source>
</evidence>
<keyword evidence="10" id="KW-1185">Reference proteome</keyword>
<comment type="subcellular location">
    <subcellularLocation>
        <location evidence="1">Membrane</location>
    </subcellularLocation>
</comment>
<dbReference type="PANTHER" id="PTHR43531">
    <property type="entry name" value="PROTEIN ICFG"/>
    <property type="match status" value="1"/>
</dbReference>
<dbReference type="InterPro" id="IPR004089">
    <property type="entry name" value="MCPsignal_dom"/>
</dbReference>
<dbReference type="CDD" id="cd11386">
    <property type="entry name" value="MCP_signal"/>
    <property type="match status" value="1"/>
</dbReference>
<dbReference type="GO" id="GO:0007165">
    <property type="term" value="P:signal transduction"/>
    <property type="evidence" value="ECO:0007669"/>
    <property type="project" value="UniProtKB-KW"/>
</dbReference>
<dbReference type="GO" id="GO:0005886">
    <property type="term" value="C:plasma membrane"/>
    <property type="evidence" value="ECO:0007669"/>
    <property type="project" value="TreeGrafter"/>
</dbReference>
<evidence type="ECO:0000256" key="2">
    <source>
        <dbReference type="ARBA" id="ARBA00022481"/>
    </source>
</evidence>
<feature type="domain" description="HAMP" evidence="8">
    <location>
        <begin position="212"/>
        <end position="264"/>
    </location>
</feature>
<reference evidence="9 10" key="1">
    <citation type="submission" date="2018-09" db="EMBL/GenBank/DDBJ databases">
        <authorList>
            <person name="Zhu H."/>
        </authorList>
    </citation>
    <scope>NUCLEOTIDE SEQUENCE [LARGE SCALE GENOMIC DNA]</scope>
    <source>
        <strain evidence="9 10">K2R10-39</strain>
    </source>
</reference>
<dbReference type="Proteomes" id="UP000285190">
    <property type="component" value="Unassembled WGS sequence"/>
</dbReference>
<gene>
    <name evidence="9" type="ORF">D3870_07865</name>
</gene>
<evidence type="ECO:0000256" key="6">
    <source>
        <dbReference type="SAM" id="Phobius"/>
    </source>
</evidence>
<keyword evidence="6" id="KW-0812">Transmembrane</keyword>
<dbReference type="InterPro" id="IPR051310">
    <property type="entry name" value="MCP_chemotaxis"/>
</dbReference>
<sequence>MSLNDIKVSRKLWATIVVLLAAMLAVSFFTSRYSRHVQEEAMTQVERHDNLITVATKWKAMAETNSLRAVAAGLSADQVATDFFNAELKKGIAESSGIQKYLVENANTAEDKKAMDEIGKARTHILAVTKKLMDAKATGDAEALKKVLDSELMPATDVYVGAMGNFVKLQETQRDDTKARSEEARNMASTIGLVSAALVFALGMGCAAVLVRSINQPLAHAVRVAEGIAAGDLTQRIDDSRRDEFGQLMRAMRRMNESLAGVVGNVLASTESIGTASSEIATGNLDLSARTEQTASNLQQTAASMEQITESVRHNADAANQANQLTSAASDAATRGGKVVSEVVDTMQAITASSQKIADIIGVIDGIAFQTNILALNAAVEAARAGEQGRGFAVVASEVRNLAQRSAQAAKEIKSLIDTSTEKVEAGAELVQTAGATMEEIVASVRRVTDIMHEITAATTEQSTGINEVNKAVGNLDQMTQQNAALVEEAAAAATSMQEQARHLADTVSTFKVNDAQRTGIIPAGSVARVAQAPRARTPAVAVSRKPVPAKPAAIKASSPKQLAAATGSNDDWEEF</sequence>
<protein>
    <submittedName>
        <fullName evidence="9">HAMP domain-containing protein</fullName>
    </submittedName>
</protein>
<keyword evidence="4" id="KW-0807">Transducer</keyword>
<comment type="caution">
    <text evidence="9">The sequence shown here is derived from an EMBL/GenBank/DDBJ whole genome shotgun (WGS) entry which is preliminary data.</text>
</comment>
<dbReference type="PRINTS" id="PR00260">
    <property type="entry name" value="CHEMTRNSDUCR"/>
</dbReference>
<evidence type="ECO:0000313" key="9">
    <source>
        <dbReference type="EMBL" id="RJG05945.1"/>
    </source>
</evidence>
<organism evidence="9 10">
    <name type="scientific">Noviherbaspirillum cavernae</name>
    <dbReference type="NCBI Taxonomy" id="2320862"/>
    <lineage>
        <taxon>Bacteria</taxon>
        <taxon>Pseudomonadati</taxon>
        <taxon>Pseudomonadota</taxon>
        <taxon>Betaproteobacteria</taxon>
        <taxon>Burkholderiales</taxon>
        <taxon>Oxalobacteraceae</taxon>
        <taxon>Noviherbaspirillum</taxon>
    </lineage>
</organism>
<dbReference type="GO" id="GO:0004888">
    <property type="term" value="F:transmembrane signaling receptor activity"/>
    <property type="evidence" value="ECO:0007669"/>
    <property type="project" value="InterPro"/>
</dbReference>
<dbReference type="FunFam" id="1.10.287.950:FF:000001">
    <property type="entry name" value="Methyl-accepting chemotaxis sensory transducer"/>
    <property type="match status" value="1"/>
</dbReference>
<dbReference type="SUPFAM" id="SSF58104">
    <property type="entry name" value="Methyl-accepting chemotaxis protein (MCP) signaling domain"/>
    <property type="match status" value="1"/>
</dbReference>
<keyword evidence="2" id="KW-0488">Methylation</keyword>
<dbReference type="CDD" id="cd06225">
    <property type="entry name" value="HAMP"/>
    <property type="match status" value="1"/>
</dbReference>
<feature type="transmembrane region" description="Helical" evidence="6">
    <location>
        <begin position="190"/>
        <end position="211"/>
    </location>
</feature>
<dbReference type="EMBL" id="QYUN01000002">
    <property type="protein sequence ID" value="RJG05945.1"/>
    <property type="molecule type" value="Genomic_DNA"/>
</dbReference>
<feature type="region of interest" description="Disordered" evidence="5">
    <location>
        <begin position="544"/>
        <end position="576"/>
    </location>
</feature>
<name>A0A418X0V1_9BURK</name>
<keyword evidence="6" id="KW-0472">Membrane</keyword>
<dbReference type="InterPro" id="IPR003660">
    <property type="entry name" value="HAMP_dom"/>
</dbReference>
<dbReference type="PANTHER" id="PTHR43531:SF14">
    <property type="entry name" value="METHYL-ACCEPTING CHEMOTAXIS PROTEIN I-RELATED"/>
    <property type="match status" value="1"/>
</dbReference>
<evidence type="ECO:0000259" key="7">
    <source>
        <dbReference type="PROSITE" id="PS50111"/>
    </source>
</evidence>
<comment type="similarity">
    <text evidence="3">Belongs to the methyl-accepting chemotaxis (MCP) protein family.</text>
</comment>
<evidence type="ECO:0000256" key="1">
    <source>
        <dbReference type="ARBA" id="ARBA00004370"/>
    </source>
</evidence>
<dbReference type="GO" id="GO:0006935">
    <property type="term" value="P:chemotaxis"/>
    <property type="evidence" value="ECO:0007669"/>
    <property type="project" value="InterPro"/>
</dbReference>
<dbReference type="Pfam" id="PF00672">
    <property type="entry name" value="HAMP"/>
    <property type="match status" value="1"/>
</dbReference>
<dbReference type="RefSeq" id="WP_119738078.1">
    <property type="nucleotide sequence ID" value="NZ_QYUN01000002.1"/>
</dbReference>
<proteinExistence type="inferred from homology"/>
<dbReference type="InterPro" id="IPR004090">
    <property type="entry name" value="Chemotax_Me-accpt_rcpt"/>
</dbReference>
<dbReference type="Gene3D" id="1.10.287.950">
    <property type="entry name" value="Methyl-accepting chemotaxis protein"/>
    <property type="match status" value="1"/>
</dbReference>
<dbReference type="OrthoDB" id="8724552at2"/>
<accession>A0A418X0V1</accession>